<evidence type="ECO:0000313" key="3">
    <source>
        <dbReference type="EMBL" id="MDL2345699.1"/>
    </source>
</evidence>
<reference evidence="3 4" key="1">
    <citation type="submission" date="2023-05" db="EMBL/GenBank/DDBJ databases">
        <authorList>
            <person name="Gao F."/>
        </authorList>
    </citation>
    <scope>NUCLEOTIDE SEQUENCE [LARGE SCALE GENOMIC DNA]</scope>
    <source>
        <strain evidence="3 4">MIMF12</strain>
    </source>
</reference>
<proteinExistence type="predicted"/>
<evidence type="ECO:0000313" key="4">
    <source>
        <dbReference type="Proteomes" id="UP001302059"/>
    </source>
</evidence>
<evidence type="ECO:0000259" key="2">
    <source>
        <dbReference type="Pfam" id="PF02463"/>
    </source>
</evidence>
<feature type="coiled-coil region" evidence="1">
    <location>
        <begin position="4"/>
        <end position="36"/>
    </location>
</feature>
<dbReference type="InterPro" id="IPR003395">
    <property type="entry name" value="RecF/RecN/SMC_N"/>
</dbReference>
<dbReference type="Proteomes" id="UP001302059">
    <property type="component" value="Unassembled WGS sequence"/>
</dbReference>
<evidence type="ECO:0000256" key="1">
    <source>
        <dbReference type="SAM" id="Coils"/>
    </source>
</evidence>
<protein>
    <submittedName>
        <fullName evidence="3">Chromosome segregation protein SMC</fullName>
    </submittedName>
</protein>
<organism evidence="3 4">
    <name type="scientific">Deinococcus rhizophilus</name>
    <dbReference type="NCBI Taxonomy" id="3049544"/>
    <lineage>
        <taxon>Bacteria</taxon>
        <taxon>Thermotogati</taxon>
        <taxon>Deinococcota</taxon>
        <taxon>Deinococci</taxon>
        <taxon>Deinococcales</taxon>
        <taxon>Deinococcaceae</taxon>
        <taxon>Deinococcus</taxon>
    </lineage>
</organism>
<accession>A0ABT7JKV8</accession>
<name>A0ABT7JKV8_9DEIO</name>
<comment type="caution">
    <text evidence="3">The sequence shown here is derived from an EMBL/GenBank/DDBJ whole genome shotgun (WGS) entry which is preliminary data.</text>
</comment>
<dbReference type="Pfam" id="PF02463">
    <property type="entry name" value="SMC_N"/>
    <property type="match status" value="1"/>
</dbReference>
<keyword evidence="1" id="KW-0175">Coiled coil</keyword>
<dbReference type="EMBL" id="JASNGB010000264">
    <property type="protein sequence ID" value="MDL2345699.1"/>
    <property type="molecule type" value="Genomic_DNA"/>
</dbReference>
<feature type="non-terminal residue" evidence="3">
    <location>
        <position position="1"/>
    </location>
</feature>
<gene>
    <name evidence="3" type="ORF">QOL99_16320</name>
</gene>
<feature type="domain" description="RecF/RecN/SMC N-terminal" evidence="2">
    <location>
        <begin position="109"/>
        <end position="280"/>
    </location>
</feature>
<dbReference type="InterPro" id="IPR027417">
    <property type="entry name" value="P-loop_NTPase"/>
</dbReference>
<keyword evidence="4" id="KW-1185">Reference proteome</keyword>
<dbReference type="Gene3D" id="3.40.50.300">
    <property type="entry name" value="P-loop containing nucleotide triphosphate hydrolases"/>
    <property type="match status" value="1"/>
</dbReference>
<sequence length="301" mass="32046">VARREAALGTLDEHELARAEAEREAATQAYTSLIGEQNRVRARLEDLRLLVARREGSLEPLPDGCSPPGTPREWTAELSRVRAELERLGPVNARAEADHALEAAELERLSAELGDAEAAAAELQAHLTELEGAEEGATRAAFGRVNAAFREYSGELLGGQGDLEAEEDAAGRLTGLRLAVQPRGKRTRSMTLLSAGERTMAGLGFLFALNHAGGEGGAGGLPLAVLDEVDAPLDEANIRRFTAFLERFSARGAQFLLVTHQKATMEIAHALWGVTTDASGSSRVLSIRQGDEAPTARPSAV</sequence>
<feature type="coiled-coil region" evidence="1">
    <location>
        <begin position="92"/>
        <end position="136"/>
    </location>
</feature>
<dbReference type="PANTHER" id="PTHR18937">
    <property type="entry name" value="STRUCTURAL MAINTENANCE OF CHROMOSOMES SMC FAMILY MEMBER"/>
    <property type="match status" value="1"/>
</dbReference>
<dbReference type="SUPFAM" id="SSF52540">
    <property type="entry name" value="P-loop containing nucleoside triphosphate hydrolases"/>
    <property type="match status" value="1"/>
</dbReference>